<gene>
    <name evidence="6" type="ORF">GCM10007388_26810</name>
</gene>
<evidence type="ECO:0000259" key="5">
    <source>
        <dbReference type="PROSITE" id="PS51194"/>
    </source>
</evidence>
<dbReference type="RefSeq" id="WP_229466035.1">
    <property type="nucleotide sequence ID" value="NZ_BMWW01000004.1"/>
</dbReference>
<organism evidence="6 7">
    <name type="scientific">Pseudoduganella plicata</name>
    <dbReference type="NCBI Taxonomy" id="321984"/>
    <lineage>
        <taxon>Bacteria</taxon>
        <taxon>Pseudomonadati</taxon>
        <taxon>Pseudomonadota</taxon>
        <taxon>Betaproteobacteria</taxon>
        <taxon>Burkholderiales</taxon>
        <taxon>Oxalobacteraceae</taxon>
        <taxon>Telluria group</taxon>
        <taxon>Pseudoduganella</taxon>
    </lineage>
</organism>
<keyword evidence="1" id="KW-0378">Hydrolase</keyword>
<evidence type="ECO:0008006" key="8">
    <source>
        <dbReference type="Google" id="ProtNLM"/>
    </source>
</evidence>
<dbReference type="GO" id="GO:0008270">
    <property type="term" value="F:zinc ion binding"/>
    <property type="evidence" value="ECO:0007669"/>
    <property type="project" value="UniProtKB-KW"/>
</dbReference>
<dbReference type="InterPro" id="IPR049730">
    <property type="entry name" value="SNF2/RAD54-like_C"/>
</dbReference>
<dbReference type="SMART" id="SM00490">
    <property type="entry name" value="HELICc"/>
    <property type="match status" value="1"/>
</dbReference>
<evidence type="ECO:0000259" key="3">
    <source>
        <dbReference type="PROSITE" id="PS50966"/>
    </source>
</evidence>
<comment type="caution">
    <text evidence="6">The sequence shown here is derived from an EMBL/GenBank/DDBJ whole genome shotgun (WGS) entry which is preliminary data.</text>
</comment>
<feature type="domain" description="SWIM-type" evidence="3">
    <location>
        <begin position="55"/>
        <end position="89"/>
    </location>
</feature>
<dbReference type="CDD" id="cd18012">
    <property type="entry name" value="DEXQc_arch_SWI2_SNF2"/>
    <property type="match status" value="1"/>
</dbReference>
<dbReference type="GO" id="GO:0016787">
    <property type="term" value="F:hydrolase activity"/>
    <property type="evidence" value="ECO:0007669"/>
    <property type="project" value="UniProtKB-KW"/>
</dbReference>
<dbReference type="PROSITE" id="PS50966">
    <property type="entry name" value="ZF_SWIM"/>
    <property type="match status" value="1"/>
</dbReference>
<reference evidence="6" key="1">
    <citation type="journal article" date="2014" name="Int. J. Syst. Evol. Microbiol.">
        <title>Complete genome sequence of Corynebacterium casei LMG S-19264T (=DSM 44701T), isolated from a smear-ripened cheese.</title>
        <authorList>
            <consortium name="US DOE Joint Genome Institute (JGI-PGF)"/>
            <person name="Walter F."/>
            <person name="Albersmeier A."/>
            <person name="Kalinowski J."/>
            <person name="Ruckert C."/>
        </authorList>
    </citation>
    <scope>NUCLEOTIDE SEQUENCE</scope>
    <source>
        <strain evidence="6">KCTC 12344</strain>
    </source>
</reference>
<evidence type="ECO:0000313" key="6">
    <source>
        <dbReference type="EMBL" id="GGY92146.1"/>
    </source>
</evidence>
<keyword evidence="2" id="KW-0862">Zinc</keyword>
<feature type="domain" description="Helicase ATP-binding" evidence="4">
    <location>
        <begin position="641"/>
        <end position="801"/>
    </location>
</feature>
<evidence type="ECO:0000313" key="7">
    <source>
        <dbReference type="Proteomes" id="UP000619512"/>
    </source>
</evidence>
<dbReference type="PROSITE" id="PS51192">
    <property type="entry name" value="HELICASE_ATP_BIND_1"/>
    <property type="match status" value="1"/>
</dbReference>
<reference evidence="6" key="2">
    <citation type="submission" date="2022-12" db="EMBL/GenBank/DDBJ databases">
        <authorList>
            <person name="Sun Q."/>
            <person name="Kim S."/>
        </authorList>
    </citation>
    <scope>NUCLEOTIDE SEQUENCE</scope>
    <source>
        <strain evidence="6">KCTC 12344</strain>
    </source>
</reference>
<accession>A0AA87Y430</accession>
<dbReference type="PROSITE" id="PS51194">
    <property type="entry name" value="HELICASE_CTER"/>
    <property type="match status" value="1"/>
</dbReference>
<dbReference type="CDD" id="cd18793">
    <property type="entry name" value="SF2_C_SNF"/>
    <property type="match status" value="1"/>
</dbReference>
<dbReference type="SMART" id="SM00487">
    <property type="entry name" value="DEXDc"/>
    <property type="match status" value="1"/>
</dbReference>
<dbReference type="SUPFAM" id="SSF52540">
    <property type="entry name" value="P-loop containing nucleoside triphosphate hydrolases"/>
    <property type="match status" value="2"/>
</dbReference>
<dbReference type="Pfam" id="PF00271">
    <property type="entry name" value="Helicase_C"/>
    <property type="match status" value="1"/>
</dbReference>
<dbReference type="AlphaFoldDB" id="A0AA87Y430"/>
<dbReference type="EMBL" id="BMWW01000004">
    <property type="protein sequence ID" value="GGY92146.1"/>
    <property type="molecule type" value="Genomic_DNA"/>
</dbReference>
<evidence type="ECO:0000259" key="4">
    <source>
        <dbReference type="PROSITE" id="PS51192"/>
    </source>
</evidence>
<sequence>MSFHPDIIRDAFDAATFARGERYAMGGMVRRIDVEGDRLVGEVSGTGRSIYAQTIRVSSGYGRMRVDGHCSCPVARNCKHVVAVLLAAQYGADQPPRGQAPGRPVPASQWLAQLASANRAMEAPAQRSGMRIVYALMPDERSGTVNLYLCGGRIYASGKLGTASPVSDTRALRNAPPAHVLPEDKLAIDMYQLAREASPFSVDLKPAGKVAGQLLRLLLDEGNLWWADSRTALKAGDATPIRRGPPRGVTFGWHAVGNDDTGVCIRCLFEDGQRVEHVFPTEPLFYLHDGQLGELVLPDSVRRIPAPLLLTLLEQSPVLDPAECADVTRRMIEQGLDALLPPPLQRRERDDIVPVPCLTLSSTRLDRATWLDYAQPGFDYDGTYVPFSGPPVLRRITDDGIEMVARNMVAEQAAADLLADMGFVPCERSRSMRELGQLTLHTQEQWLALTQHGIAALRAAGWDILFSDDFRYNLLQVDDWYADVGDEAKAGNGWFDLELGIIVAGKRQPLVPLLVQLIRNAPDHFDPAALAQHPDTSLLLVQLPDGGRVALPWGRVKPILAVLGELYFRDDLEGVLRLPLIDAARLAELERAAQLHWMGGERLRRLGRRLGEFGGVADVAPPAGLRASLRDYQREGLAWMQFLREYDFAGILADDMGLGKTVQTLAHILIEKEAGRLDAPALVVVPTSLVGNWCAEAARFAPDLRVLPLRGKERLAQFGQIANADLVLTTYALLPRDEEELLRYQFHLLILDESQYIKNSRAKATQTAQLIRARHRLCLTGTPLQNHLGELWSQFHFLMPGLLGDAKTFNTRFRKPIEQGGNMARSDFLTKRVKPFMLRRTKDKVARELPPKTEIVLPIELGSAQRDLYETVRVALDRKIRDEIDRKGVARSQIVILDALLKLRQVCCDPRLVKRVGVPKNAGSAKLEALMELVETLLSEGRKLLIFSQFTSMLELIAAELRSRAFDFVTLTGDTEDRVTPVSAFQGGNVPVFLISLKAGGVGLNLTAADVVIHYDPWWNPAAENQATDRAWRIGQDKPVFVYKLIAQGTLEEKIQEMQRRKGALADTVMGEGGMLNVQLTQDDLQAIFAPL</sequence>
<dbReference type="Gene3D" id="3.40.50.300">
    <property type="entry name" value="P-loop containing nucleotide triphosphate hydrolases"/>
    <property type="match status" value="1"/>
</dbReference>
<dbReference type="InterPro" id="IPR027417">
    <property type="entry name" value="P-loop_NTPase"/>
</dbReference>
<keyword evidence="2" id="KW-0863">Zinc-finger</keyword>
<dbReference type="InterPro" id="IPR001650">
    <property type="entry name" value="Helicase_C-like"/>
</dbReference>
<dbReference type="Gene3D" id="3.40.50.10810">
    <property type="entry name" value="Tandem AAA-ATPase domain"/>
    <property type="match status" value="1"/>
</dbReference>
<evidence type="ECO:0000256" key="2">
    <source>
        <dbReference type="PROSITE-ProRule" id="PRU00325"/>
    </source>
</evidence>
<dbReference type="GO" id="GO:0004386">
    <property type="term" value="F:helicase activity"/>
    <property type="evidence" value="ECO:0007669"/>
    <property type="project" value="UniProtKB-KW"/>
</dbReference>
<dbReference type="Pfam" id="PF00176">
    <property type="entry name" value="SNF2-rel_dom"/>
    <property type="match status" value="1"/>
</dbReference>
<dbReference type="InterPro" id="IPR000330">
    <property type="entry name" value="SNF2_N"/>
</dbReference>
<dbReference type="Proteomes" id="UP000619512">
    <property type="component" value="Unassembled WGS sequence"/>
</dbReference>
<dbReference type="GO" id="GO:0005524">
    <property type="term" value="F:ATP binding"/>
    <property type="evidence" value="ECO:0007669"/>
    <property type="project" value="InterPro"/>
</dbReference>
<feature type="domain" description="Helicase C-terminal" evidence="5">
    <location>
        <begin position="926"/>
        <end position="1076"/>
    </location>
</feature>
<dbReference type="InterPro" id="IPR038718">
    <property type="entry name" value="SNF2-like_sf"/>
</dbReference>
<proteinExistence type="predicted"/>
<dbReference type="InterPro" id="IPR014001">
    <property type="entry name" value="Helicase_ATP-bd"/>
</dbReference>
<dbReference type="InterPro" id="IPR007527">
    <property type="entry name" value="Znf_SWIM"/>
</dbReference>
<dbReference type="PANTHER" id="PTHR10799">
    <property type="entry name" value="SNF2/RAD54 HELICASE FAMILY"/>
    <property type="match status" value="1"/>
</dbReference>
<evidence type="ECO:0000256" key="1">
    <source>
        <dbReference type="ARBA" id="ARBA00022801"/>
    </source>
</evidence>
<protein>
    <recommendedName>
        <fullName evidence="8">Helicase</fullName>
    </recommendedName>
</protein>
<keyword evidence="2" id="KW-0479">Metal-binding</keyword>
<name>A0AA87Y430_9BURK</name>